<name>A0A7W5CF86_9MICO</name>
<reference evidence="1 2" key="1">
    <citation type="submission" date="2020-08" db="EMBL/GenBank/DDBJ databases">
        <title>Genomic Encyclopedia of Type Strains, Phase III (KMG-III): the genomes of soil and plant-associated and newly described type strains.</title>
        <authorList>
            <person name="Whitman W."/>
        </authorList>
    </citation>
    <scope>NUCLEOTIDE SEQUENCE [LARGE SCALE GENOMIC DNA]</scope>
    <source>
        <strain evidence="1 2">CECT 8356</strain>
    </source>
</reference>
<dbReference type="RefSeq" id="WP_183418100.1">
    <property type="nucleotide sequence ID" value="NZ_JACHXY010000001.1"/>
</dbReference>
<proteinExistence type="predicted"/>
<sequence length="168" mass="17764">MSSSENTARDLQRSLLGLMRQNSRAGRVVVAIDALDSGAAGAFADAFAAAVEQEGTTAYRVALADGAPHARESLIAPFRAGEPFGPGDVAPADAVLVVSGRFLHTTDVRGLWNFSVWLESNPPIGAPRPELPDAEKHYLRTTRPKAAASVIVENSDPAHPVQVFGDFC</sequence>
<dbReference type="AlphaFoldDB" id="A0A7W5CF86"/>
<comment type="caution">
    <text evidence="1">The sequence shown here is derived from an EMBL/GenBank/DDBJ whole genome shotgun (WGS) entry which is preliminary data.</text>
</comment>
<dbReference type="Proteomes" id="UP000543579">
    <property type="component" value="Unassembled WGS sequence"/>
</dbReference>
<protein>
    <recommendedName>
        <fullName evidence="3">Uridine kinase</fullName>
    </recommendedName>
</protein>
<evidence type="ECO:0000313" key="2">
    <source>
        <dbReference type="Proteomes" id="UP000543579"/>
    </source>
</evidence>
<evidence type="ECO:0000313" key="1">
    <source>
        <dbReference type="EMBL" id="MBB3156568.1"/>
    </source>
</evidence>
<dbReference type="EMBL" id="JACHXY010000001">
    <property type="protein sequence ID" value="MBB3156568.1"/>
    <property type="molecule type" value="Genomic_DNA"/>
</dbReference>
<gene>
    <name evidence="1" type="ORF">FHS07_000252</name>
</gene>
<evidence type="ECO:0008006" key="3">
    <source>
        <dbReference type="Google" id="ProtNLM"/>
    </source>
</evidence>
<organism evidence="1 2">
    <name type="scientific">Microbacterium proteolyticum</name>
    <dbReference type="NCBI Taxonomy" id="1572644"/>
    <lineage>
        <taxon>Bacteria</taxon>
        <taxon>Bacillati</taxon>
        <taxon>Actinomycetota</taxon>
        <taxon>Actinomycetes</taxon>
        <taxon>Micrococcales</taxon>
        <taxon>Microbacteriaceae</taxon>
        <taxon>Microbacterium</taxon>
    </lineage>
</organism>
<accession>A0A7W5CF86</accession>